<keyword evidence="1" id="KW-0597">Phosphoprotein</keyword>
<dbReference type="RefSeq" id="WP_380748558.1">
    <property type="nucleotide sequence ID" value="NZ_JBHULT010000006.1"/>
</dbReference>
<dbReference type="PANTHER" id="PTHR37299">
    <property type="entry name" value="TRANSCRIPTIONAL REGULATOR-RELATED"/>
    <property type="match status" value="1"/>
</dbReference>
<dbReference type="Pfam" id="PF00072">
    <property type="entry name" value="Response_reg"/>
    <property type="match status" value="1"/>
</dbReference>
<evidence type="ECO:0000259" key="3">
    <source>
        <dbReference type="PROSITE" id="PS50930"/>
    </source>
</evidence>
<dbReference type="EMBL" id="JBHULT010000006">
    <property type="protein sequence ID" value="MFD2516965.1"/>
    <property type="molecule type" value="Genomic_DNA"/>
</dbReference>
<reference evidence="5" key="1">
    <citation type="journal article" date="2019" name="Int. J. Syst. Evol. Microbiol.">
        <title>The Global Catalogue of Microorganisms (GCM) 10K type strain sequencing project: providing services to taxonomists for standard genome sequencing and annotation.</title>
        <authorList>
            <consortium name="The Broad Institute Genomics Platform"/>
            <consortium name="The Broad Institute Genome Sequencing Center for Infectious Disease"/>
            <person name="Wu L."/>
            <person name="Ma J."/>
        </authorList>
    </citation>
    <scope>NUCLEOTIDE SEQUENCE [LARGE SCALE GENOMIC DNA]</scope>
    <source>
        <strain evidence="5">KCTC 42585</strain>
    </source>
</reference>
<evidence type="ECO:0000313" key="4">
    <source>
        <dbReference type="EMBL" id="MFD2516965.1"/>
    </source>
</evidence>
<dbReference type="InterPro" id="IPR001789">
    <property type="entry name" value="Sig_transdc_resp-reg_receiver"/>
</dbReference>
<dbReference type="Pfam" id="PF04397">
    <property type="entry name" value="LytTR"/>
    <property type="match status" value="1"/>
</dbReference>
<dbReference type="Proteomes" id="UP001597468">
    <property type="component" value="Unassembled WGS sequence"/>
</dbReference>
<feature type="domain" description="HTH LytTR-type" evidence="3">
    <location>
        <begin position="148"/>
        <end position="255"/>
    </location>
</feature>
<dbReference type="InterPro" id="IPR007492">
    <property type="entry name" value="LytTR_DNA-bd_dom"/>
</dbReference>
<dbReference type="SMART" id="SM00448">
    <property type="entry name" value="REC"/>
    <property type="match status" value="1"/>
</dbReference>
<feature type="modified residue" description="4-aspartylphosphate" evidence="1">
    <location>
        <position position="55"/>
    </location>
</feature>
<name>A0ABW5IXV4_9FLAO</name>
<feature type="domain" description="Response regulatory" evidence="2">
    <location>
        <begin position="2"/>
        <end position="115"/>
    </location>
</feature>
<evidence type="ECO:0000259" key="2">
    <source>
        <dbReference type="PROSITE" id="PS50110"/>
    </source>
</evidence>
<evidence type="ECO:0000256" key="1">
    <source>
        <dbReference type="PROSITE-ProRule" id="PRU00169"/>
    </source>
</evidence>
<gene>
    <name evidence="4" type="ORF">ACFSTG_03595</name>
</gene>
<accession>A0ABW5IXV4</accession>
<keyword evidence="5" id="KW-1185">Reference proteome</keyword>
<organism evidence="4 5">
    <name type="scientific">Salinimicrobium flavum</name>
    <dbReference type="NCBI Taxonomy" id="1737065"/>
    <lineage>
        <taxon>Bacteria</taxon>
        <taxon>Pseudomonadati</taxon>
        <taxon>Bacteroidota</taxon>
        <taxon>Flavobacteriia</taxon>
        <taxon>Flavobacteriales</taxon>
        <taxon>Flavobacteriaceae</taxon>
        <taxon>Salinimicrobium</taxon>
    </lineage>
</organism>
<proteinExistence type="predicted"/>
<protein>
    <submittedName>
        <fullName evidence="4">LytR/AlgR family response regulator transcription factor</fullName>
    </submittedName>
</protein>
<dbReference type="InterPro" id="IPR046947">
    <property type="entry name" value="LytR-like"/>
</dbReference>
<dbReference type="InterPro" id="IPR011006">
    <property type="entry name" value="CheY-like_superfamily"/>
</dbReference>
<dbReference type="PANTHER" id="PTHR37299:SF1">
    <property type="entry name" value="STAGE 0 SPORULATION PROTEIN A HOMOLOG"/>
    <property type="match status" value="1"/>
</dbReference>
<sequence length="255" mass="28694">MKTLIIEDEALAADSLEAQIKDLRPGTEVLGKIGSVEEAVEWFGENLPPDLLFCDIHLSDGSCFEIFKQVDVKCPVIFTTAYNEYAIEAFKVNSVDYLLKPVKKDELAFAIMKYEDHKSGSLDGEMENLKELLRHFPASTGNKKKSRFMVKSGQTIKAINGEAVAYFLAEEGVVLLVTFEGKRYIINYTLDQLEELVDEEMFFRVNRQLIANIGSIKEVHPYFKGRLHLTLEPGVAGEQIISSSKASSFKAWLDL</sequence>
<evidence type="ECO:0000313" key="5">
    <source>
        <dbReference type="Proteomes" id="UP001597468"/>
    </source>
</evidence>
<dbReference type="SUPFAM" id="SSF52172">
    <property type="entry name" value="CheY-like"/>
    <property type="match status" value="1"/>
</dbReference>
<dbReference type="Gene3D" id="3.40.50.2300">
    <property type="match status" value="1"/>
</dbReference>
<dbReference type="SMART" id="SM00850">
    <property type="entry name" value="LytTR"/>
    <property type="match status" value="1"/>
</dbReference>
<dbReference type="Gene3D" id="2.40.50.1020">
    <property type="entry name" value="LytTr DNA-binding domain"/>
    <property type="match status" value="1"/>
</dbReference>
<comment type="caution">
    <text evidence="4">The sequence shown here is derived from an EMBL/GenBank/DDBJ whole genome shotgun (WGS) entry which is preliminary data.</text>
</comment>
<dbReference type="PROSITE" id="PS50110">
    <property type="entry name" value="RESPONSE_REGULATORY"/>
    <property type="match status" value="1"/>
</dbReference>
<dbReference type="PROSITE" id="PS50930">
    <property type="entry name" value="HTH_LYTTR"/>
    <property type="match status" value="1"/>
</dbReference>